<keyword evidence="5" id="KW-1185">Reference proteome</keyword>
<dbReference type="GO" id="GO:0071111">
    <property type="term" value="F:cyclic-guanylate-specific phosphodiesterase activity"/>
    <property type="evidence" value="ECO:0007669"/>
    <property type="project" value="InterPro"/>
</dbReference>
<dbReference type="CDD" id="cd01948">
    <property type="entry name" value="EAL"/>
    <property type="match status" value="1"/>
</dbReference>
<name>A0A8J2U5T3_9GAMM</name>
<dbReference type="InterPro" id="IPR001633">
    <property type="entry name" value="EAL_dom"/>
</dbReference>
<reference evidence="5" key="1">
    <citation type="journal article" date="2019" name="Int. J. Syst. Evol. Microbiol.">
        <title>The Global Catalogue of Microorganisms (GCM) 10K type strain sequencing project: providing services to taxonomists for standard genome sequencing and annotation.</title>
        <authorList>
            <consortium name="The Broad Institute Genomics Platform"/>
            <consortium name="The Broad Institute Genome Sequencing Center for Infectious Disease"/>
            <person name="Wu L."/>
            <person name="Ma J."/>
        </authorList>
    </citation>
    <scope>NUCLEOTIDE SEQUENCE [LARGE SCALE GENOMIC DNA]</scope>
    <source>
        <strain evidence="5">CGMCC 1.10130</strain>
    </source>
</reference>
<protein>
    <submittedName>
        <fullName evidence="4">Transcriptional regulator</fullName>
    </submittedName>
</protein>
<dbReference type="InterPro" id="IPR011006">
    <property type="entry name" value="CheY-like_superfamily"/>
</dbReference>
<evidence type="ECO:0000313" key="4">
    <source>
        <dbReference type="EMBL" id="GGA80907.1"/>
    </source>
</evidence>
<dbReference type="EMBL" id="BMDX01000011">
    <property type="protein sequence ID" value="GGA80907.1"/>
    <property type="molecule type" value="Genomic_DNA"/>
</dbReference>
<evidence type="ECO:0000259" key="3">
    <source>
        <dbReference type="PROSITE" id="PS50883"/>
    </source>
</evidence>
<dbReference type="OrthoDB" id="9812358at2"/>
<dbReference type="PANTHER" id="PTHR33121:SF70">
    <property type="entry name" value="SIGNALING PROTEIN YKOW"/>
    <property type="match status" value="1"/>
</dbReference>
<sequence>MSEPVVSATKGIEAMITANVLILEDDRFQSRLMESMVKGLTSGHVAIAANGHEALEHLKAEPLPHLILCDIQMPEMDGIEFLRALAGLSHQCSVALTSAIDSNIIDSVLQMARWYGINNVSKVEKPIQQQAILRLLKQAQQVEEAESKSWPQYAFSDDDIIEAVASQMVPFYQPHVAAKSREIVGAEALIRWQHPEHGTLTPNHFLQQIEQLGLSHQLTLKVLQQGIADCARWHQLGMPLHISINVSASDMVELAFVDSVLAILNEHQLPAQYLTLELTETEISPHLAKSLDTMSRLRINKINLSIDDFGTGHSSLHQLITSPFNELKVDMAFVRHMLTSDKHQATVSASLVLAKQLGLKTVAEGVETQEQANKLADLGCDILQGYVYSPALQGDQFIEWYKANPIG</sequence>
<proteinExistence type="predicted"/>
<dbReference type="SUPFAM" id="SSF141868">
    <property type="entry name" value="EAL domain-like"/>
    <property type="match status" value="1"/>
</dbReference>
<dbReference type="Pfam" id="PF00072">
    <property type="entry name" value="Response_reg"/>
    <property type="match status" value="1"/>
</dbReference>
<accession>A0A8J2U5T3</accession>
<dbReference type="InterPro" id="IPR035919">
    <property type="entry name" value="EAL_sf"/>
</dbReference>
<dbReference type="InterPro" id="IPR050706">
    <property type="entry name" value="Cyclic-di-GMP_PDE-like"/>
</dbReference>
<dbReference type="SMART" id="SM00052">
    <property type="entry name" value="EAL"/>
    <property type="match status" value="1"/>
</dbReference>
<dbReference type="PROSITE" id="PS50883">
    <property type="entry name" value="EAL"/>
    <property type="match status" value="1"/>
</dbReference>
<dbReference type="GO" id="GO:0000160">
    <property type="term" value="P:phosphorelay signal transduction system"/>
    <property type="evidence" value="ECO:0007669"/>
    <property type="project" value="InterPro"/>
</dbReference>
<dbReference type="SMART" id="SM00448">
    <property type="entry name" value="REC"/>
    <property type="match status" value="1"/>
</dbReference>
<dbReference type="Gene3D" id="3.40.50.2300">
    <property type="match status" value="1"/>
</dbReference>
<dbReference type="RefSeq" id="WP_087506456.1">
    <property type="nucleotide sequence ID" value="NZ_BMDX01000011.1"/>
</dbReference>
<dbReference type="Pfam" id="PF00563">
    <property type="entry name" value="EAL"/>
    <property type="match status" value="1"/>
</dbReference>
<feature type="domain" description="EAL" evidence="3">
    <location>
        <begin position="153"/>
        <end position="405"/>
    </location>
</feature>
<dbReference type="PANTHER" id="PTHR33121">
    <property type="entry name" value="CYCLIC DI-GMP PHOSPHODIESTERASE PDEF"/>
    <property type="match status" value="1"/>
</dbReference>
<evidence type="ECO:0000256" key="1">
    <source>
        <dbReference type="PROSITE-ProRule" id="PRU00169"/>
    </source>
</evidence>
<dbReference type="InterPro" id="IPR001789">
    <property type="entry name" value="Sig_transdc_resp-reg_receiver"/>
</dbReference>
<dbReference type="SUPFAM" id="SSF52172">
    <property type="entry name" value="CheY-like"/>
    <property type="match status" value="1"/>
</dbReference>
<dbReference type="Proteomes" id="UP000619743">
    <property type="component" value="Unassembled WGS sequence"/>
</dbReference>
<evidence type="ECO:0000259" key="2">
    <source>
        <dbReference type="PROSITE" id="PS50110"/>
    </source>
</evidence>
<feature type="domain" description="Response regulatory" evidence="2">
    <location>
        <begin position="19"/>
        <end position="140"/>
    </location>
</feature>
<comment type="caution">
    <text evidence="4">The sequence shown here is derived from an EMBL/GenBank/DDBJ whole genome shotgun (WGS) entry which is preliminary data.</text>
</comment>
<evidence type="ECO:0000313" key="5">
    <source>
        <dbReference type="Proteomes" id="UP000619743"/>
    </source>
</evidence>
<dbReference type="PROSITE" id="PS50110">
    <property type="entry name" value="RESPONSE_REGULATORY"/>
    <property type="match status" value="1"/>
</dbReference>
<organism evidence="4 5">
    <name type="scientific">Neiella marina</name>
    <dbReference type="NCBI Taxonomy" id="508461"/>
    <lineage>
        <taxon>Bacteria</taxon>
        <taxon>Pseudomonadati</taxon>
        <taxon>Pseudomonadota</taxon>
        <taxon>Gammaproteobacteria</taxon>
        <taxon>Alteromonadales</taxon>
        <taxon>Echinimonadaceae</taxon>
        <taxon>Neiella</taxon>
    </lineage>
</organism>
<feature type="modified residue" description="4-aspartylphosphate" evidence="1">
    <location>
        <position position="70"/>
    </location>
</feature>
<keyword evidence="1" id="KW-0597">Phosphoprotein</keyword>
<gene>
    <name evidence="4" type="ORF">GCM10011369_23570</name>
</gene>
<dbReference type="AlphaFoldDB" id="A0A8J2U5T3"/>
<dbReference type="Gene3D" id="3.20.20.450">
    <property type="entry name" value="EAL domain"/>
    <property type="match status" value="1"/>
</dbReference>